<dbReference type="InterPro" id="IPR031303">
    <property type="entry name" value="C5_meth_CS"/>
</dbReference>
<dbReference type="PROSITE" id="PS00095">
    <property type="entry name" value="C5_MTASE_2"/>
    <property type="match status" value="1"/>
</dbReference>
<dbReference type="SUPFAM" id="SSF53335">
    <property type="entry name" value="S-adenosyl-L-methionine-dependent methyltransferases"/>
    <property type="match status" value="1"/>
</dbReference>
<reference evidence="4 5" key="1">
    <citation type="submission" date="2013-08" db="EMBL/GenBank/DDBJ databases">
        <title>An opportunistic ruminal bacterium that causes liver abscesses in cattle.</title>
        <authorList>
            <person name="Benahmed F.H."/>
            <person name="Rasmussen M."/>
            <person name="Harbottle H."/>
            <person name="Soppet D."/>
            <person name="Nagaraja T.G."/>
            <person name="Davidson M."/>
        </authorList>
    </citation>
    <scope>NUCLEOTIDE SEQUENCE [LARGE SCALE GENOMIC DNA]</scope>
    <source>
        <strain evidence="4 5">B35</strain>
    </source>
</reference>
<evidence type="ECO:0000313" key="4">
    <source>
        <dbReference type="EMBL" id="KID49272.1"/>
    </source>
</evidence>
<evidence type="ECO:0000256" key="3">
    <source>
        <dbReference type="RuleBase" id="RU000417"/>
    </source>
</evidence>
<comment type="caution">
    <text evidence="4">The sequence shown here is derived from an EMBL/GenBank/DDBJ whole genome shotgun (WGS) entry which is preliminary data.</text>
</comment>
<dbReference type="CDD" id="cd00315">
    <property type="entry name" value="Cyt_C5_DNA_methylase"/>
    <property type="match status" value="1"/>
</dbReference>
<dbReference type="PANTHER" id="PTHR46098:SF1">
    <property type="entry name" value="TRNA (CYTOSINE(38)-C(5))-METHYLTRANSFERASE"/>
    <property type="match status" value="1"/>
</dbReference>
<comment type="catalytic activity">
    <reaction evidence="3">
        <text>a 2'-deoxycytidine in DNA + S-adenosyl-L-methionine = a 5-methyl-2'-deoxycytidine in DNA + S-adenosyl-L-homocysteine + H(+)</text>
        <dbReference type="Rhea" id="RHEA:13681"/>
        <dbReference type="Rhea" id="RHEA-COMP:11369"/>
        <dbReference type="Rhea" id="RHEA-COMP:11370"/>
        <dbReference type="ChEBI" id="CHEBI:15378"/>
        <dbReference type="ChEBI" id="CHEBI:57856"/>
        <dbReference type="ChEBI" id="CHEBI:59789"/>
        <dbReference type="ChEBI" id="CHEBI:85452"/>
        <dbReference type="ChEBI" id="CHEBI:85454"/>
        <dbReference type="EC" id="2.1.1.37"/>
    </reaction>
</comment>
<keyword evidence="1 3" id="KW-0489">Methyltransferase</keyword>
<dbReference type="InterPro" id="IPR050750">
    <property type="entry name" value="C5-MTase"/>
</dbReference>
<accession>A0A017H6A3</accession>
<dbReference type="PANTHER" id="PTHR46098">
    <property type="entry name" value="TRNA (CYTOSINE(38)-C(5))-METHYLTRANSFERASE"/>
    <property type="match status" value="1"/>
</dbReference>
<dbReference type="AlphaFoldDB" id="A0A017H6A3"/>
<dbReference type="PATRIC" id="fig|1226633.4.peg.1175"/>
<dbReference type="GO" id="GO:0032259">
    <property type="term" value="P:methylation"/>
    <property type="evidence" value="ECO:0007669"/>
    <property type="project" value="UniProtKB-KW"/>
</dbReference>
<dbReference type="Gene3D" id="3.40.50.150">
    <property type="entry name" value="Vaccinia Virus protein VP39"/>
    <property type="match status" value="1"/>
</dbReference>
<proteinExistence type="inferred from homology"/>
<organism evidence="4 5">
    <name type="scientific">Fusobacterium necrophorum subsp. funduliforme B35</name>
    <dbReference type="NCBI Taxonomy" id="1226633"/>
    <lineage>
        <taxon>Bacteria</taxon>
        <taxon>Fusobacteriati</taxon>
        <taxon>Fusobacteriota</taxon>
        <taxon>Fusobacteriia</taxon>
        <taxon>Fusobacteriales</taxon>
        <taxon>Fusobacteriaceae</taxon>
        <taxon>Fusobacterium</taxon>
    </lineage>
</organism>
<dbReference type="PROSITE" id="PS51679">
    <property type="entry name" value="SAM_MT_C5"/>
    <property type="match status" value="1"/>
</dbReference>
<sequence>MYKSIDLFAGIGGIRLGFDQAFGEDINTVFISEWDQKAVETYKANFNDNVEIVGDITKVNEKDIPEHDILLAGFPCQAFSLAGHKKGFEDARGTLFFDVARIIKRHKPKVVFCENVKNLINHDRGRTFQVIKNILEDLGYAVFYRILNSKNFGVPQNRERIYIVAFRKDIAPEKFIFLEKTDDTKVIKDIVEEDEVSPKYYLSTAYLTSLKRHKERHASKGNGFGYEIREIDSVAGAIVCGGMGRERNLIIDERLTDFTPVTHIKGEVNREYIRKMTPREWARLQGFPNDFKLVVADTHLYKQFGNSVTVPVIRAIAEQIKTYLEEGKTEAKKKEEIYKQIVAVREGGIMLTGNKGEWSEIYVLLRLLADGKIYAADSELNKMEDVYFPIIKIIREENKGEIKEYAVGEIISIYVNGLKVKELSATEFETESENLLNEINSKVSKGVFSVEKSQNFMDQILCYKLKAPATDKSDITIKIIDINTGYSPTVGFSIKSELGSSPTLLNAGKTTNFIYKINHSYLYSIREINEIYKVSGGKEHTDVRGRINKIIEENGQLRYWKMNNQVFRDNLVLIDSNMDKIIAETLLYFYKDGITNCDEMVEKLEQENPMNYGNVNAYKYKFKKFLTAVALGMRPATVWDGIDETTGGYIVVTKEGNVLAYHIYNRNYFEEYLLKNTKYETASTSRHDFGEVYSENGEDFIKLNLQVRFR</sequence>
<dbReference type="Gene3D" id="3.90.120.30">
    <property type="match status" value="1"/>
</dbReference>
<dbReference type="REBASE" id="87997">
    <property type="entry name" value="M.FneB35ORF4765P"/>
</dbReference>
<evidence type="ECO:0000256" key="2">
    <source>
        <dbReference type="RuleBase" id="RU000416"/>
    </source>
</evidence>
<dbReference type="NCBIfam" id="TIGR00675">
    <property type="entry name" value="dcm"/>
    <property type="match status" value="1"/>
</dbReference>
<comment type="similarity">
    <text evidence="1 2">Belongs to the class I-like SAM-binding methyltransferase superfamily. C5-methyltransferase family.</text>
</comment>
<keyword evidence="1" id="KW-0949">S-adenosyl-L-methionine</keyword>
<dbReference type="EC" id="2.1.1.37" evidence="3"/>
<dbReference type="InterPro" id="IPR019062">
    <property type="entry name" value="Restrct_endonuc_II_HpaII"/>
</dbReference>
<dbReference type="InterPro" id="IPR029063">
    <property type="entry name" value="SAM-dependent_MTases_sf"/>
</dbReference>
<dbReference type="GO" id="GO:0003886">
    <property type="term" value="F:DNA (cytosine-5-)-methyltransferase activity"/>
    <property type="evidence" value="ECO:0007669"/>
    <property type="project" value="UniProtKB-EC"/>
</dbReference>
<dbReference type="PROSITE" id="PS00094">
    <property type="entry name" value="C5_MTASE_1"/>
    <property type="match status" value="1"/>
</dbReference>
<feature type="active site" evidence="1">
    <location>
        <position position="76"/>
    </location>
</feature>
<evidence type="ECO:0000256" key="1">
    <source>
        <dbReference type="PROSITE-ProRule" id="PRU01016"/>
    </source>
</evidence>
<dbReference type="Pfam" id="PF09561">
    <property type="entry name" value="RE_HpaII"/>
    <property type="match status" value="1"/>
</dbReference>
<protein>
    <recommendedName>
        <fullName evidence="3">Cytosine-specific methyltransferase</fullName>
        <ecNumber evidence="3">2.1.1.37</ecNumber>
    </recommendedName>
</protein>
<keyword evidence="1 3" id="KW-0808">Transferase</keyword>
<dbReference type="Proteomes" id="UP000031184">
    <property type="component" value="Unassembled WGS sequence"/>
</dbReference>
<dbReference type="InterPro" id="IPR018117">
    <property type="entry name" value="C5_DNA_meth_AS"/>
</dbReference>
<dbReference type="PRINTS" id="PR00105">
    <property type="entry name" value="C5METTRFRASE"/>
</dbReference>
<evidence type="ECO:0000313" key="5">
    <source>
        <dbReference type="Proteomes" id="UP000031184"/>
    </source>
</evidence>
<name>A0A017H6A3_9FUSO</name>
<gene>
    <name evidence="4" type="ORF">C095_05800</name>
</gene>
<dbReference type="RefSeq" id="WP_201769105.1">
    <property type="nucleotide sequence ID" value="NZ_AOJP01000006.1"/>
</dbReference>
<dbReference type="Pfam" id="PF00145">
    <property type="entry name" value="DNA_methylase"/>
    <property type="match status" value="1"/>
</dbReference>
<dbReference type="InterPro" id="IPR001525">
    <property type="entry name" value="C5_MeTfrase"/>
</dbReference>
<dbReference type="EMBL" id="AUZI01000012">
    <property type="protein sequence ID" value="KID49272.1"/>
    <property type="molecule type" value="Genomic_DNA"/>
</dbReference>